<proteinExistence type="predicted"/>
<dbReference type="AlphaFoldDB" id="A0A382D6X3"/>
<organism evidence="1">
    <name type="scientific">marine metagenome</name>
    <dbReference type="NCBI Taxonomy" id="408172"/>
    <lineage>
        <taxon>unclassified sequences</taxon>
        <taxon>metagenomes</taxon>
        <taxon>ecological metagenomes</taxon>
    </lineage>
</organism>
<name>A0A382D6X3_9ZZZZ</name>
<dbReference type="PROSITE" id="PS51257">
    <property type="entry name" value="PROKAR_LIPOPROTEIN"/>
    <property type="match status" value="1"/>
</dbReference>
<dbReference type="EMBL" id="UINC01037604">
    <property type="protein sequence ID" value="SVB33347.1"/>
    <property type="molecule type" value="Genomic_DNA"/>
</dbReference>
<accession>A0A382D6X3</accession>
<reference evidence="1" key="1">
    <citation type="submission" date="2018-05" db="EMBL/GenBank/DDBJ databases">
        <authorList>
            <person name="Lanie J.A."/>
            <person name="Ng W.-L."/>
            <person name="Kazmierczak K.M."/>
            <person name="Andrzejewski T.M."/>
            <person name="Davidsen T.M."/>
            <person name="Wayne K.J."/>
            <person name="Tettelin H."/>
            <person name="Glass J.I."/>
            <person name="Rusch D."/>
            <person name="Podicherti R."/>
            <person name="Tsui H.-C.T."/>
            <person name="Winkler M.E."/>
        </authorList>
    </citation>
    <scope>NUCLEOTIDE SEQUENCE</scope>
</reference>
<feature type="non-terminal residue" evidence="1">
    <location>
        <position position="42"/>
    </location>
</feature>
<sequence>MIIKIKSFFLTGGISLFAAAGLMTLTGCQYDGEDGKGATPSP</sequence>
<evidence type="ECO:0000313" key="1">
    <source>
        <dbReference type="EMBL" id="SVB33347.1"/>
    </source>
</evidence>
<protein>
    <submittedName>
        <fullName evidence="1">Uncharacterized protein</fullName>
    </submittedName>
</protein>
<gene>
    <name evidence="1" type="ORF">METZ01_LOCUS186201</name>
</gene>